<evidence type="ECO:0000256" key="5">
    <source>
        <dbReference type="ARBA" id="ARBA00022741"/>
    </source>
</evidence>
<dbReference type="KEGG" id="peg:E5R92_02260"/>
<dbReference type="InterPro" id="IPR058240">
    <property type="entry name" value="rSAM_sf"/>
</dbReference>
<organism evidence="12 13">
    <name type="scientific">Candidatus Pelagibacter giovannonii</name>
    <dbReference type="NCBI Taxonomy" id="2563896"/>
    <lineage>
        <taxon>Bacteria</taxon>
        <taxon>Pseudomonadati</taxon>
        <taxon>Pseudomonadota</taxon>
        <taxon>Alphaproteobacteria</taxon>
        <taxon>Candidatus Pelagibacterales</taxon>
        <taxon>Candidatus Pelagibacteraceae</taxon>
        <taxon>Candidatus Pelagibacter</taxon>
    </lineage>
</organism>
<dbReference type="PANTHER" id="PTHR22960">
    <property type="entry name" value="MOLYBDOPTERIN COFACTOR SYNTHESIS PROTEIN A"/>
    <property type="match status" value="1"/>
</dbReference>
<keyword evidence="7" id="KW-0411">Iron-sulfur</keyword>
<dbReference type="GO" id="GO:0061798">
    <property type="term" value="F:GTP 3',8'-cyclase activity"/>
    <property type="evidence" value="ECO:0007669"/>
    <property type="project" value="UniProtKB-EC"/>
</dbReference>
<keyword evidence="3" id="KW-0949">S-adenosyl-L-methionine</keyword>
<dbReference type="Gene3D" id="3.20.20.70">
    <property type="entry name" value="Aldolase class I"/>
    <property type="match status" value="1"/>
</dbReference>
<evidence type="ECO:0000256" key="10">
    <source>
        <dbReference type="ARBA" id="ARBA00023239"/>
    </source>
</evidence>
<accession>A0A6H1Q3B1</accession>
<keyword evidence="4" id="KW-0479">Metal-binding</keyword>
<evidence type="ECO:0000256" key="6">
    <source>
        <dbReference type="ARBA" id="ARBA00023004"/>
    </source>
</evidence>
<dbReference type="RefSeq" id="WP_168606495.1">
    <property type="nucleotide sequence ID" value="NZ_CP038852.1"/>
</dbReference>
<evidence type="ECO:0000256" key="2">
    <source>
        <dbReference type="ARBA" id="ARBA00022485"/>
    </source>
</evidence>
<dbReference type="GO" id="GO:0061799">
    <property type="term" value="F:cyclic pyranopterin monophosphate synthase activity"/>
    <property type="evidence" value="ECO:0007669"/>
    <property type="project" value="TreeGrafter"/>
</dbReference>
<evidence type="ECO:0000256" key="4">
    <source>
        <dbReference type="ARBA" id="ARBA00022723"/>
    </source>
</evidence>
<dbReference type="Pfam" id="PF06463">
    <property type="entry name" value="Mob_synth_C"/>
    <property type="match status" value="1"/>
</dbReference>
<dbReference type="InterPro" id="IPR010505">
    <property type="entry name" value="MoaA_twitch"/>
</dbReference>
<proteinExistence type="predicted"/>
<dbReference type="InterPro" id="IPR013483">
    <property type="entry name" value="MoaA"/>
</dbReference>
<keyword evidence="9" id="KW-0501">Molybdenum cofactor biosynthesis</keyword>
<dbReference type="InterPro" id="IPR013785">
    <property type="entry name" value="Aldolase_TIM"/>
</dbReference>
<dbReference type="SFLD" id="SFLDS00029">
    <property type="entry name" value="Radical_SAM"/>
    <property type="match status" value="1"/>
</dbReference>
<name>A0A6H1Q3B1_9PROT</name>
<dbReference type="EMBL" id="CP038852">
    <property type="protein sequence ID" value="QIZ20609.1"/>
    <property type="molecule type" value="Genomic_DNA"/>
</dbReference>
<keyword evidence="10 12" id="KW-0456">Lyase</keyword>
<dbReference type="NCBIfam" id="TIGR02666">
    <property type="entry name" value="moaA"/>
    <property type="match status" value="1"/>
</dbReference>
<keyword evidence="5" id="KW-0547">Nucleotide-binding</keyword>
<dbReference type="InterPro" id="IPR006638">
    <property type="entry name" value="Elp3/MiaA/NifB-like_rSAM"/>
</dbReference>
<protein>
    <submittedName>
        <fullName evidence="12">GTP 3',8-cyclase MoaA</fullName>
        <ecNumber evidence="12">4.1.99.22</ecNumber>
    </submittedName>
</protein>
<keyword evidence="8" id="KW-0342">GTP-binding</keyword>
<dbReference type="CDD" id="cd21117">
    <property type="entry name" value="Twitch_MoaA"/>
    <property type="match status" value="1"/>
</dbReference>
<dbReference type="EC" id="4.1.99.22" evidence="12"/>
<dbReference type="SFLD" id="SFLDG01386">
    <property type="entry name" value="main_SPASM_domain-containing"/>
    <property type="match status" value="1"/>
</dbReference>
<dbReference type="Pfam" id="PF04055">
    <property type="entry name" value="Radical_SAM"/>
    <property type="match status" value="1"/>
</dbReference>
<dbReference type="Proteomes" id="UP000501094">
    <property type="component" value="Chromosome"/>
</dbReference>
<evidence type="ECO:0000256" key="9">
    <source>
        <dbReference type="ARBA" id="ARBA00023150"/>
    </source>
</evidence>
<dbReference type="CDD" id="cd01335">
    <property type="entry name" value="Radical_SAM"/>
    <property type="match status" value="1"/>
</dbReference>
<dbReference type="GO" id="GO:0051539">
    <property type="term" value="F:4 iron, 4 sulfur cluster binding"/>
    <property type="evidence" value="ECO:0007669"/>
    <property type="project" value="UniProtKB-KW"/>
</dbReference>
<evidence type="ECO:0000313" key="13">
    <source>
        <dbReference type="Proteomes" id="UP000501094"/>
    </source>
</evidence>
<keyword evidence="2" id="KW-0004">4Fe-4S</keyword>
<dbReference type="PANTHER" id="PTHR22960:SF28">
    <property type="entry name" value="GTP 3',8-CYCLASE"/>
    <property type="match status" value="1"/>
</dbReference>
<dbReference type="SMART" id="SM00729">
    <property type="entry name" value="Elp3"/>
    <property type="match status" value="1"/>
</dbReference>
<evidence type="ECO:0000256" key="7">
    <source>
        <dbReference type="ARBA" id="ARBA00023014"/>
    </source>
</evidence>
<dbReference type="AlphaFoldDB" id="A0A6H1Q3B1"/>
<evidence type="ECO:0000256" key="8">
    <source>
        <dbReference type="ARBA" id="ARBA00023134"/>
    </source>
</evidence>
<keyword evidence="6" id="KW-0408">Iron</keyword>
<sequence>MKTLSDTFGRKFPYIRLSITDVCNYSCTYCLPQGYKKTPGDTRSFMSAQEISRLAKALSELGVCKIRLTGGEPTVRKDFFDILKDMKQNSNIPKVTMTTNGYRLDKIAEQLCEAGLDGINISIDSLNRETFKKLTGHDRLDEILEGIKTLQKLNFKNIKINAVLLKGINDNQEEFKKFGNFIKDKNIDFRFIELMQTGDNLEYFKKNHVSSKIFKDFLEKNNWIPQTYGKDAGPSLNFIHQEFKGKFGLIAPYSKDFCQTCNRLRITSRGDLRLCLFGNTGISIRHLLQDDTQKDELVDLIIKQLHLKKESHYLELGDTGITPNLSSTGG</sequence>
<feature type="domain" description="Radical SAM core" evidence="11">
    <location>
        <begin position="7"/>
        <end position="225"/>
    </location>
</feature>
<keyword evidence="13" id="KW-1185">Reference proteome</keyword>
<dbReference type="InterPro" id="IPR050105">
    <property type="entry name" value="MoCo_biosynth_MoaA/MoaC"/>
</dbReference>
<dbReference type="SFLD" id="SFLDG01067">
    <property type="entry name" value="SPASM/twitch_domain_containing"/>
    <property type="match status" value="1"/>
</dbReference>
<dbReference type="InterPro" id="IPR040064">
    <property type="entry name" value="MoaA-like"/>
</dbReference>
<evidence type="ECO:0000259" key="11">
    <source>
        <dbReference type="PROSITE" id="PS51918"/>
    </source>
</evidence>
<gene>
    <name evidence="12" type="primary">moaA</name>
    <name evidence="12" type="ORF">E5R92_02260</name>
</gene>
<dbReference type="GO" id="GO:0005525">
    <property type="term" value="F:GTP binding"/>
    <property type="evidence" value="ECO:0007669"/>
    <property type="project" value="UniProtKB-KW"/>
</dbReference>
<evidence type="ECO:0000256" key="3">
    <source>
        <dbReference type="ARBA" id="ARBA00022691"/>
    </source>
</evidence>
<dbReference type="SUPFAM" id="SSF102114">
    <property type="entry name" value="Radical SAM enzymes"/>
    <property type="match status" value="1"/>
</dbReference>
<evidence type="ECO:0000313" key="12">
    <source>
        <dbReference type="EMBL" id="QIZ20609.1"/>
    </source>
</evidence>
<reference evidence="12 13" key="1">
    <citation type="journal article" date="2020" name="Nat. Microbiol.">
        <title>Lysogenic host-virus interactions in SAR11 marine bacteria.</title>
        <authorList>
            <person name="Morris R.M."/>
            <person name="Cain K.R."/>
            <person name="Hvorecny K.L."/>
            <person name="Kollman J.M."/>
        </authorList>
    </citation>
    <scope>NUCLEOTIDE SEQUENCE [LARGE SCALE GENOMIC DNA]</scope>
    <source>
        <strain evidence="12 13">NP1</strain>
    </source>
</reference>
<comment type="cofactor">
    <cofactor evidence="1">
        <name>[4Fe-4S] cluster</name>
        <dbReference type="ChEBI" id="CHEBI:49883"/>
    </cofactor>
</comment>
<dbReference type="GO" id="GO:0046872">
    <property type="term" value="F:metal ion binding"/>
    <property type="evidence" value="ECO:0007669"/>
    <property type="project" value="UniProtKB-KW"/>
</dbReference>
<evidence type="ECO:0000256" key="1">
    <source>
        <dbReference type="ARBA" id="ARBA00001966"/>
    </source>
</evidence>
<dbReference type="GO" id="GO:0006777">
    <property type="term" value="P:Mo-molybdopterin cofactor biosynthetic process"/>
    <property type="evidence" value="ECO:0007669"/>
    <property type="project" value="UniProtKB-KW"/>
</dbReference>
<dbReference type="PROSITE" id="PS51918">
    <property type="entry name" value="RADICAL_SAM"/>
    <property type="match status" value="1"/>
</dbReference>
<dbReference type="InterPro" id="IPR007197">
    <property type="entry name" value="rSAM"/>
</dbReference>
<dbReference type="SFLD" id="SFLDG01383">
    <property type="entry name" value="cyclic_pyranopterin_phosphate"/>
    <property type="match status" value="1"/>
</dbReference>